<gene>
    <name evidence="1" type="ORF">PCYB_003320</name>
</gene>
<dbReference type="OrthoDB" id="10650344at2759"/>
<dbReference type="InterPro" id="IPR008780">
    <property type="entry name" value="Plasmodium_Vir"/>
</dbReference>
<protein>
    <recommendedName>
        <fullName evidence="3">CYIR protein</fullName>
    </recommendedName>
</protein>
<evidence type="ECO:0000313" key="2">
    <source>
        <dbReference type="Proteomes" id="UP000006319"/>
    </source>
</evidence>
<feature type="non-terminal residue" evidence="1">
    <location>
        <position position="209"/>
    </location>
</feature>
<name>K6UNK6_PLACD</name>
<evidence type="ECO:0000313" key="1">
    <source>
        <dbReference type="EMBL" id="GAB69583.1"/>
    </source>
</evidence>
<feature type="non-terminal residue" evidence="1">
    <location>
        <position position="1"/>
    </location>
</feature>
<dbReference type="EMBL" id="DF157376">
    <property type="protein sequence ID" value="GAB69583.1"/>
    <property type="molecule type" value="Genomic_DNA"/>
</dbReference>
<proteinExistence type="predicted"/>
<reference evidence="1 2" key="1">
    <citation type="journal article" date="2012" name="Nat. Genet.">
        <title>Plasmodium cynomolgi genome sequences provide insight into Plasmodium vivax and the monkey malaria clade.</title>
        <authorList>
            <person name="Tachibana S."/>
            <person name="Sullivan S.A."/>
            <person name="Kawai S."/>
            <person name="Nakamura S."/>
            <person name="Kim H.R."/>
            <person name="Goto N."/>
            <person name="Arisue N."/>
            <person name="Palacpac N.M.Q."/>
            <person name="Honma H."/>
            <person name="Yagi M."/>
            <person name="Tougan T."/>
            <person name="Katakai Y."/>
            <person name="Kaneko O."/>
            <person name="Mita T."/>
            <person name="Kita K."/>
            <person name="Yasutomi Y."/>
            <person name="Sutton P.L."/>
            <person name="Shakhbatyan R."/>
            <person name="Horii T."/>
            <person name="Yasunaga T."/>
            <person name="Barnwell J.W."/>
            <person name="Escalante A.A."/>
            <person name="Carlton J.M."/>
            <person name="Tanabe K."/>
        </authorList>
    </citation>
    <scope>NUCLEOTIDE SEQUENCE [LARGE SCALE GENOMIC DNA]</scope>
    <source>
        <strain evidence="1 2">B</strain>
    </source>
</reference>
<dbReference type="AlphaFoldDB" id="K6UNK6"/>
<dbReference type="VEuPathDB" id="PlasmoDB:PCYB_003320"/>
<dbReference type="Proteomes" id="UP000006319">
    <property type="component" value="Unassembled WGS sequence"/>
</dbReference>
<keyword evidence="2" id="KW-1185">Reference proteome</keyword>
<dbReference type="RefSeq" id="XP_004227801.1">
    <property type="nucleotide sequence ID" value="XM_004227753.1"/>
</dbReference>
<dbReference type="GeneID" id="14696125"/>
<dbReference type="KEGG" id="pcy:PCYB_003320"/>
<sequence>QTNEECISQDPPDIKDPKTLEICGKLVKYLKYKYAKENEEKLKDQHCNLLSLWIYEQLYEYFEQNQGKVNNAYTELMLKLSFVLRDLNIPDADNCLRLVNAHSYEMWKERKDLYDYCVDYDEFNKLTDFSDGKCKEYQKYINQKSSLHKQFRKLYIRAFENDVFYVKCSGYNPENMIPKLKCEIEKLLAQQQQNEFLHDRRLSDHTEFS</sequence>
<organism evidence="1 2">
    <name type="scientific">Plasmodium cynomolgi (strain B)</name>
    <dbReference type="NCBI Taxonomy" id="1120755"/>
    <lineage>
        <taxon>Eukaryota</taxon>
        <taxon>Sar</taxon>
        <taxon>Alveolata</taxon>
        <taxon>Apicomplexa</taxon>
        <taxon>Aconoidasida</taxon>
        <taxon>Haemosporida</taxon>
        <taxon>Plasmodiidae</taxon>
        <taxon>Plasmodium</taxon>
        <taxon>Plasmodium (Plasmodium)</taxon>
    </lineage>
</organism>
<evidence type="ECO:0008006" key="3">
    <source>
        <dbReference type="Google" id="ProtNLM"/>
    </source>
</evidence>
<dbReference type="Pfam" id="PF05795">
    <property type="entry name" value="Plasmodium_Vir"/>
    <property type="match status" value="1"/>
</dbReference>
<accession>K6UNK6</accession>